<dbReference type="OrthoDB" id="427714at2759"/>
<dbReference type="AlphaFoldDB" id="A0A7J6MPX1"/>
<comment type="caution">
    <text evidence="1">The sequence shown here is derived from an EMBL/GenBank/DDBJ whole genome shotgun (WGS) entry which is preliminary data.</text>
</comment>
<sequence>MEAAAWVAELRETTGHILVAREKEVPGKIDALRKAIEEFPGTANEMLEMISCTLAERELTIPIAIMLDLTKRSELPRWTDVAQRWLLDGIDVCAAENVPREMKNVVNMTLKKSPSGDREEPAFIGQLLARYRRELPGVLTQALCEIMHASVSSEAFEVARRTRESCSPISCCGRGVSEMEYLGWWYDNARCLLRLDISAAIQAANVAICCVQDTLNNEENTGIIGRALHLYVVLKLIDFGGAISSTVPAAVGQLFPQGIPAHLKKYVNSMMTTGSGREASMAVTARREIMNDGERRRVKDVIGKLVLMSMNGEERTVLGEADMRTLESEGLRELVENRLIPLIANKKTLAKLKQISAIYSRIPLERLLNSLGLPSTQQGRDEFLILVDLFNSCENLCGAYSLQIEDGLGVFAKRSSAGVDIGQTLYIDYPSLLGAAEPHIAKLLRTK</sequence>
<organism evidence="1 2">
    <name type="scientific">Perkinsus chesapeaki</name>
    <name type="common">Clam parasite</name>
    <name type="synonym">Perkinsus andrewsi</name>
    <dbReference type="NCBI Taxonomy" id="330153"/>
    <lineage>
        <taxon>Eukaryota</taxon>
        <taxon>Sar</taxon>
        <taxon>Alveolata</taxon>
        <taxon>Perkinsozoa</taxon>
        <taxon>Perkinsea</taxon>
        <taxon>Perkinsida</taxon>
        <taxon>Perkinsidae</taxon>
        <taxon>Perkinsus</taxon>
    </lineage>
</organism>
<dbReference type="Proteomes" id="UP000591131">
    <property type="component" value="Unassembled WGS sequence"/>
</dbReference>
<evidence type="ECO:0000313" key="2">
    <source>
        <dbReference type="Proteomes" id="UP000591131"/>
    </source>
</evidence>
<proteinExistence type="predicted"/>
<gene>
    <name evidence="1" type="ORF">FOL47_010298</name>
</gene>
<accession>A0A7J6MPX1</accession>
<evidence type="ECO:0000313" key="1">
    <source>
        <dbReference type="EMBL" id="KAF4673622.1"/>
    </source>
</evidence>
<keyword evidence="2" id="KW-1185">Reference proteome</keyword>
<reference evidence="1 2" key="1">
    <citation type="submission" date="2020-04" db="EMBL/GenBank/DDBJ databases">
        <title>Perkinsus chesapeaki whole genome sequence.</title>
        <authorList>
            <person name="Bogema D.R."/>
        </authorList>
    </citation>
    <scope>NUCLEOTIDE SEQUENCE [LARGE SCALE GENOMIC DNA]</scope>
    <source>
        <strain evidence="1">ATCC PRA-425</strain>
    </source>
</reference>
<dbReference type="EMBL" id="JAAPAO010000079">
    <property type="protein sequence ID" value="KAF4673622.1"/>
    <property type="molecule type" value="Genomic_DNA"/>
</dbReference>
<protein>
    <submittedName>
        <fullName evidence="1">Uncharacterized protein</fullName>
    </submittedName>
</protein>
<name>A0A7J6MPX1_PERCH</name>